<evidence type="ECO:0000313" key="2">
    <source>
        <dbReference type="Proteomes" id="UP000005233"/>
    </source>
</evidence>
<dbReference type="EMBL" id="CP003243">
    <property type="protein sequence ID" value="AFD00358.1"/>
    <property type="molecule type" value="Genomic_DNA"/>
</dbReference>
<name>H8I7V8_METCZ</name>
<dbReference type="GeneID" id="43501130"/>
<sequence>MCDGIISQKLKVIGELMRMERPAEPQEYIEEHMAWTLEELKTYYDQIRPMVSAP</sequence>
<proteinExistence type="predicted"/>
<evidence type="ECO:0000313" key="1">
    <source>
        <dbReference type="EMBL" id="AFD00358.1"/>
    </source>
</evidence>
<reference evidence="1 2" key="1">
    <citation type="journal article" date="2012" name="J. Bacteriol.">
        <title>Complete genome sequence of a thermophilic methanogen, Methanocella conradii HZ254, isolated from Chinese rice field soil.</title>
        <authorList>
            <person name="Lu Z."/>
            <person name="Lu Y."/>
        </authorList>
    </citation>
    <scope>NUCLEOTIDE SEQUENCE [LARGE SCALE GENOMIC DNA]</scope>
    <source>
        <strain evidence="2">DSM 24694 / JCM 17849 / CGMCC 1.5162 / HZ254</strain>
    </source>
</reference>
<accession>H8I7V8</accession>
<dbReference type="RefSeq" id="WP_014406189.1">
    <property type="nucleotide sequence ID" value="NC_017034.1"/>
</dbReference>
<keyword evidence="2" id="KW-1185">Reference proteome</keyword>
<dbReference type="Proteomes" id="UP000005233">
    <property type="component" value="Chromosome"/>
</dbReference>
<dbReference type="KEGG" id="mez:Mtc_1608"/>
<dbReference type="HOGENOM" id="CLU_3039033_0_0_2"/>
<organism evidence="1 2">
    <name type="scientific">Methanocella conradii (strain DSM 24694 / JCM 17849 / CGMCC 1.5162 / HZ254)</name>
    <dbReference type="NCBI Taxonomy" id="1041930"/>
    <lineage>
        <taxon>Archaea</taxon>
        <taxon>Methanobacteriati</taxon>
        <taxon>Methanobacteriota</taxon>
        <taxon>Stenosarchaea group</taxon>
        <taxon>Methanomicrobia</taxon>
        <taxon>Methanocellales</taxon>
        <taxon>Methanocellaceae</taxon>
        <taxon>Methanocella</taxon>
    </lineage>
</organism>
<protein>
    <submittedName>
        <fullName evidence="1">Uncharacterized protein</fullName>
    </submittedName>
</protein>
<dbReference type="AlphaFoldDB" id="H8I7V8"/>
<gene>
    <name evidence="1" type="ordered locus">Mtc_1608</name>
</gene>